<dbReference type="Proteomes" id="UP001280121">
    <property type="component" value="Unassembled WGS sequence"/>
</dbReference>
<reference evidence="1" key="1">
    <citation type="journal article" date="2023" name="Plant J.">
        <title>Genome sequences and population genomics provide insights into the demographic history, inbreeding, and mutation load of two 'living fossil' tree species of Dipteronia.</title>
        <authorList>
            <person name="Feng Y."/>
            <person name="Comes H.P."/>
            <person name="Chen J."/>
            <person name="Zhu S."/>
            <person name="Lu R."/>
            <person name="Zhang X."/>
            <person name="Li P."/>
            <person name="Qiu J."/>
            <person name="Olsen K.M."/>
            <person name="Qiu Y."/>
        </authorList>
    </citation>
    <scope>NUCLEOTIDE SEQUENCE</scope>
    <source>
        <strain evidence="1">KIB01</strain>
    </source>
</reference>
<evidence type="ECO:0000313" key="2">
    <source>
        <dbReference type="Proteomes" id="UP001280121"/>
    </source>
</evidence>
<comment type="caution">
    <text evidence="1">The sequence shown here is derived from an EMBL/GenBank/DDBJ whole genome shotgun (WGS) entry which is preliminary data.</text>
</comment>
<protein>
    <submittedName>
        <fullName evidence="1">Uncharacterized protein</fullName>
    </submittedName>
</protein>
<keyword evidence="2" id="KW-1185">Reference proteome</keyword>
<dbReference type="EMBL" id="JANJYI010000003">
    <property type="protein sequence ID" value="KAK2655681.1"/>
    <property type="molecule type" value="Genomic_DNA"/>
</dbReference>
<evidence type="ECO:0000313" key="1">
    <source>
        <dbReference type="EMBL" id="KAK2655681.1"/>
    </source>
</evidence>
<proteinExistence type="predicted"/>
<organism evidence="1 2">
    <name type="scientific">Dipteronia dyeriana</name>
    <dbReference type="NCBI Taxonomy" id="168575"/>
    <lineage>
        <taxon>Eukaryota</taxon>
        <taxon>Viridiplantae</taxon>
        <taxon>Streptophyta</taxon>
        <taxon>Embryophyta</taxon>
        <taxon>Tracheophyta</taxon>
        <taxon>Spermatophyta</taxon>
        <taxon>Magnoliopsida</taxon>
        <taxon>eudicotyledons</taxon>
        <taxon>Gunneridae</taxon>
        <taxon>Pentapetalae</taxon>
        <taxon>rosids</taxon>
        <taxon>malvids</taxon>
        <taxon>Sapindales</taxon>
        <taxon>Sapindaceae</taxon>
        <taxon>Hippocastanoideae</taxon>
        <taxon>Acereae</taxon>
        <taxon>Dipteronia</taxon>
    </lineage>
</organism>
<name>A0AAD9XA12_9ROSI</name>
<dbReference type="AlphaFoldDB" id="A0AAD9XA12"/>
<sequence>MATVIVFTIANRYGDYIRTGWRNILNCILRLHKLGLFPARVVSDAADESELSADPSHGKPITSAVFHVVYKMINRIMCLYSRFSS</sequence>
<gene>
    <name evidence="1" type="ORF">Ddye_008733</name>
</gene>
<accession>A0AAD9XA12</accession>